<dbReference type="GO" id="GO:0003700">
    <property type="term" value="F:DNA-binding transcription factor activity"/>
    <property type="evidence" value="ECO:0007669"/>
    <property type="project" value="InterPro"/>
</dbReference>
<feature type="domain" description="HTH araC/xylS-type" evidence="4">
    <location>
        <begin position="256"/>
        <end position="355"/>
    </location>
</feature>
<evidence type="ECO:0000313" key="5">
    <source>
        <dbReference type="EMBL" id="OKP00251.1"/>
    </source>
</evidence>
<gene>
    <name evidence="5" type="ORF">Xedl_03322</name>
</gene>
<evidence type="ECO:0000256" key="2">
    <source>
        <dbReference type="ARBA" id="ARBA00023125"/>
    </source>
</evidence>
<evidence type="ECO:0000313" key="6">
    <source>
        <dbReference type="Proteomes" id="UP000186268"/>
    </source>
</evidence>
<protein>
    <submittedName>
        <fullName evidence="5">AraC family transcription regulator</fullName>
    </submittedName>
</protein>
<dbReference type="GO" id="GO:0043565">
    <property type="term" value="F:sequence-specific DNA binding"/>
    <property type="evidence" value="ECO:0007669"/>
    <property type="project" value="InterPro"/>
</dbReference>
<dbReference type="InterPro" id="IPR050204">
    <property type="entry name" value="AraC_XylS_family_regulators"/>
</dbReference>
<sequence>MSNSWSRYYFESKNTESRYSISNCSDPKYAVTKIGAHLNSPEHLLFSSNDLDEIKSMVGRVMQPHQLMILGSNQKLDAKMHYIPLGDISMSRLRYGASVEITPGELDSFFLIQMPLSGCAGIESGDQCLDSTPNLASILSPNQHTSMRWNVDNDQFMIRISRSLLERTLVGQLGHPLDQPLVFELGFEWQRCQAWRCLMPYLLECTTQVPDILQHKLITNQIEQLISVTLLSTHQHNYSEMPANRRRCSIRPRHVRRVQEYLQAHAHDPITVEQLAQVAGVSLRSLYAGFRQFLNISPMQYLRDLRMAHVRTELLAGEATSVTSVALRWGFAHMGRFSAEYKARYGETPSESLKRE</sequence>
<dbReference type="EMBL" id="MKGQ01000036">
    <property type="protein sequence ID" value="OKP00251.1"/>
    <property type="molecule type" value="Genomic_DNA"/>
</dbReference>
<proteinExistence type="predicted"/>
<evidence type="ECO:0000259" key="4">
    <source>
        <dbReference type="PROSITE" id="PS01124"/>
    </source>
</evidence>
<comment type="caution">
    <text evidence="5">The sequence shown here is derived from an EMBL/GenBank/DDBJ whole genome shotgun (WGS) entry which is preliminary data.</text>
</comment>
<keyword evidence="3" id="KW-0804">Transcription</keyword>
<dbReference type="Pfam" id="PF14525">
    <property type="entry name" value="AraC_binding_2"/>
    <property type="match status" value="1"/>
</dbReference>
<dbReference type="PROSITE" id="PS01124">
    <property type="entry name" value="HTH_ARAC_FAMILY_2"/>
    <property type="match status" value="1"/>
</dbReference>
<dbReference type="InterPro" id="IPR009057">
    <property type="entry name" value="Homeodomain-like_sf"/>
</dbReference>
<dbReference type="AlphaFoldDB" id="A0A1Q5TJ53"/>
<dbReference type="OrthoDB" id="6003540at2"/>
<dbReference type="Proteomes" id="UP000186268">
    <property type="component" value="Unassembled WGS sequence"/>
</dbReference>
<evidence type="ECO:0000256" key="3">
    <source>
        <dbReference type="ARBA" id="ARBA00023163"/>
    </source>
</evidence>
<organism evidence="5 6">
    <name type="scientific">Xenorhabdus eapokensis</name>
    <dbReference type="NCBI Taxonomy" id="1873482"/>
    <lineage>
        <taxon>Bacteria</taxon>
        <taxon>Pseudomonadati</taxon>
        <taxon>Pseudomonadota</taxon>
        <taxon>Gammaproteobacteria</taxon>
        <taxon>Enterobacterales</taxon>
        <taxon>Morganellaceae</taxon>
        <taxon>Xenorhabdus</taxon>
    </lineage>
</organism>
<keyword evidence="6" id="KW-1185">Reference proteome</keyword>
<dbReference type="RefSeq" id="WP_083600372.1">
    <property type="nucleotide sequence ID" value="NZ_CAWNAG010000143.1"/>
</dbReference>
<dbReference type="SUPFAM" id="SSF46689">
    <property type="entry name" value="Homeodomain-like"/>
    <property type="match status" value="2"/>
</dbReference>
<dbReference type="Pfam" id="PF12833">
    <property type="entry name" value="HTH_18"/>
    <property type="match status" value="1"/>
</dbReference>
<dbReference type="PANTHER" id="PTHR46796:SF12">
    <property type="entry name" value="HTH-TYPE DNA-BINDING TRANSCRIPTIONAL ACTIVATOR EUTR"/>
    <property type="match status" value="1"/>
</dbReference>
<dbReference type="SMART" id="SM00342">
    <property type="entry name" value="HTH_ARAC"/>
    <property type="match status" value="1"/>
</dbReference>
<keyword evidence="2" id="KW-0238">DNA-binding</keyword>
<dbReference type="InterPro" id="IPR035418">
    <property type="entry name" value="AraC-bd_2"/>
</dbReference>
<dbReference type="STRING" id="1873482.Xedl_03322"/>
<dbReference type="InterPro" id="IPR018060">
    <property type="entry name" value="HTH_AraC"/>
</dbReference>
<evidence type="ECO:0000256" key="1">
    <source>
        <dbReference type="ARBA" id="ARBA00023015"/>
    </source>
</evidence>
<dbReference type="PROSITE" id="PS00041">
    <property type="entry name" value="HTH_ARAC_FAMILY_1"/>
    <property type="match status" value="1"/>
</dbReference>
<name>A0A1Q5TJ53_9GAMM</name>
<dbReference type="Gene3D" id="1.10.10.60">
    <property type="entry name" value="Homeodomain-like"/>
    <property type="match status" value="1"/>
</dbReference>
<accession>A0A1Q5TJ53</accession>
<dbReference type="PANTHER" id="PTHR46796">
    <property type="entry name" value="HTH-TYPE TRANSCRIPTIONAL ACTIVATOR RHAS-RELATED"/>
    <property type="match status" value="1"/>
</dbReference>
<reference evidence="5 6" key="1">
    <citation type="submission" date="2016-09" db="EMBL/GenBank/DDBJ databases">
        <title>Xenorhabdus thuongxuanensis sp. nov. and Xenorhabdus eapokensis sp. nov., isolated from Steinernema species.</title>
        <authorList>
            <person name="Kaempfer P."/>
            <person name="Tobias N.J."/>
            <person name="Phan Ke L."/>
            <person name="Bode H.B."/>
            <person name="Glaeser S.P."/>
        </authorList>
    </citation>
    <scope>NUCLEOTIDE SEQUENCE [LARGE SCALE GENOMIC DNA]</scope>
    <source>
        <strain evidence="5 6">DL20</strain>
    </source>
</reference>
<dbReference type="InterPro" id="IPR018062">
    <property type="entry name" value="HTH_AraC-typ_CS"/>
</dbReference>
<keyword evidence="1" id="KW-0805">Transcription regulation</keyword>